<feature type="transmembrane region" description="Helical" evidence="2">
    <location>
        <begin position="163"/>
        <end position="184"/>
    </location>
</feature>
<evidence type="ECO:0000313" key="5">
    <source>
        <dbReference type="Proteomes" id="UP000193335"/>
    </source>
</evidence>
<dbReference type="GO" id="GO:0016020">
    <property type="term" value="C:membrane"/>
    <property type="evidence" value="ECO:0007669"/>
    <property type="project" value="TreeGrafter"/>
</dbReference>
<feature type="transmembrane region" description="Helical" evidence="2">
    <location>
        <begin position="71"/>
        <end position="92"/>
    </location>
</feature>
<feature type="transmembrane region" description="Helical" evidence="2">
    <location>
        <begin position="222"/>
        <end position="242"/>
    </location>
</feature>
<dbReference type="GO" id="GO:0000271">
    <property type="term" value="P:polysaccharide biosynthetic process"/>
    <property type="evidence" value="ECO:0007669"/>
    <property type="project" value="TreeGrafter"/>
</dbReference>
<evidence type="ECO:0000256" key="1">
    <source>
        <dbReference type="SAM" id="MobiDB-lite"/>
    </source>
</evidence>
<feature type="transmembrane region" description="Helical" evidence="2">
    <location>
        <begin position="254"/>
        <end position="277"/>
    </location>
</feature>
<feature type="domain" description="Acyltransferase 3" evidence="3">
    <location>
        <begin position="38"/>
        <end position="364"/>
    </location>
</feature>
<accession>A0A1Y2JV17</accession>
<dbReference type="AlphaFoldDB" id="A0A1Y2JV17"/>
<evidence type="ECO:0000313" key="4">
    <source>
        <dbReference type="EMBL" id="OSJ35130.1"/>
    </source>
</evidence>
<name>A0A1Y2JV17_BRAJP</name>
<feature type="transmembrane region" description="Helical" evidence="2">
    <location>
        <begin position="40"/>
        <end position="59"/>
    </location>
</feature>
<dbReference type="PANTHER" id="PTHR23028">
    <property type="entry name" value="ACETYLTRANSFERASE"/>
    <property type="match status" value="1"/>
</dbReference>
<reference evidence="4 5" key="1">
    <citation type="submission" date="2017-03" db="EMBL/GenBank/DDBJ databases">
        <title>Whole genome sequences of fourteen strains of Bradyrhizobium canariense and one strain of Bradyrhizobium japonicum isolated from Lupinus (Papilionoideae: Genisteae) species in Algeria.</title>
        <authorList>
            <person name="Crovadore J."/>
            <person name="Chekireb D."/>
            <person name="Brachmann A."/>
            <person name="Chablais R."/>
            <person name="Cochard B."/>
            <person name="Lefort F."/>
        </authorList>
    </citation>
    <scope>NUCLEOTIDE SEQUENCE [LARGE SCALE GENOMIC DNA]</scope>
    <source>
        <strain evidence="4 5">UBMA197</strain>
    </source>
</reference>
<dbReference type="Pfam" id="PF01757">
    <property type="entry name" value="Acyl_transf_3"/>
    <property type="match status" value="1"/>
</dbReference>
<keyword evidence="2" id="KW-0812">Transmembrane</keyword>
<proteinExistence type="predicted"/>
<keyword evidence="2" id="KW-0472">Membrane</keyword>
<evidence type="ECO:0000259" key="3">
    <source>
        <dbReference type="Pfam" id="PF01757"/>
    </source>
</evidence>
<dbReference type="InterPro" id="IPR050879">
    <property type="entry name" value="Acyltransferase_3"/>
</dbReference>
<comment type="caution">
    <text evidence="4">The sequence shown here is derived from an EMBL/GenBank/DDBJ whole genome shotgun (WGS) entry which is preliminary data.</text>
</comment>
<feature type="transmembrane region" description="Helical" evidence="2">
    <location>
        <begin position="347"/>
        <end position="370"/>
    </location>
</feature>
<organism evidence="4 5">
    <name type="scientific">Bradyrhizobium japonicum</name>
    <dbReference type="NCBI Taxonomy" id="375"/>
    <lineage>
        <taxon>Bacteria</taxon>
        <taxon>Pseudomonadati</taxon>
        <taxon>Pseudomonadota</taxon>
        <taxon>Alphaproteobacteria</taxon>
        <taxon>Hyphomicrobiales</taxon>
        <taxon>Nitrobacteraceae</taxon>
        <taxon>Bradyrhizobium</taxon>
    </lineage>
</organism>
<evidence type="ECO:0000256" key="2">
    <source>
        <dbReference type="SAM" id="Phobius"/>
    </source>
</evidence>
<sequence>MTYRLASRSRGPLHRPALDQDGTKQKKDMRVTGKLHHLQALRAIAASLVVADHALEYPIRRQLLGEHNYALAWILGWVGVAVFFVISGLIMVRSSYDTFGDIQQARRFAVRRILRVVPLYWLATSAFLVVSVVRTNAFNPVDLVKSLLFVPYLSPGASGMRPIVGQGWTLNYEMMFYMLFALSLTFRRGLGLAWIFVVLAALVVCHVIFWPPFPYSDPVTPAQFWSDPIILLFALGMVVGLLEHSALRRYAVPNPIACSLILMVACGGAFIALGGAFPLPVSWQILFAAMAVCTVYICTNAVTAAPGRVEQVLETAGDASYSTYLIHPLVLMVFATVWGLLPRSMQHPVAFLIASILLCNLVGYLVHLSIERPLGEKLRHFAERPRDLPKRARLLA</sequence>
<dbReference type="EMBL" id="NAFL01000222">
    <property type="protein sequence ID" value="OSJ35130.1"/>
    <property type="molecule type" value="Genomic_DNA"/>
</dbReference>
<dbReference type="GO" id="GO:0016747">
    <property type="term" value="F:acyltransferase activity, transferring groups other than amino-acyl groups"/>
    <property type="evidence" value="ECO:0007669"/>
    <property type="project" value="InterPro"/>
</dbReference>
<feature type="transmembrane region" description="Helical" evidence="2">
    <location>
        <begin position="283"/>
        <end position="303"/>
    </location>
</feature>
<keyword evidence="2" id="KW-1133">Transmembrane helix</keyword>
<protein>
    <recommendedName>
        <fullName evidence="3">Acyltransferase 3 domain-containing protein</fullName>
    </recommendedName>
</protein>
<gene>
    <name evidence="4" type="ORF">BSZ19_09485</name>
</gene>
<dbReference type="PANTHER" id="PTHR23028:SF131">
    <property type="entry name" value="BLR2367 PROTEIN"/>
    <property type="match status" value="1"/>
</dbReference>
<feature type="transmembrane region" description="Helical" evidence="2">
    <location>
        <begin position="191"/>
        <end position="210"/>
    </location>
</feature>
<feature type="transmembrane region" description="Helical" evidence="2">
    <location>
        <begin position="113"/>
        <end position="133"/>
    </location>
</feature>
<dbReference type="Proteomes" id="UP000193335">
    <property type="component" value="Unassembled WGS sequence"/>
</dbReference>
<feature type="region of interest" description="Disordered" evidence="1">
    <location>
        <begin position="1"/>
        <end position="26"/>
    </location>
</feature>
<feature type="compositionally biased region" description="Basic and acidic residues" evidence="1">
    <location>
        <begin position="16"/>
        <end position="26"/>
    </location>
</feature>
<feature type="transmembrane region" description="Helical" evidence="2">
    <location>
        <begin position="324"/>
        <end position="341"/>
    </location>
</feature>
<dbReference type="InterPro" id="IPR002656">
    <property type="entry name" value="Acyl_transf_3_dom"/>
</dbReference>